<dbReference type="Proteomes" id="UP001143543">
    <property type="component" value="Unassembled WGS sequence"/>
</dbReference>
<evidence type="ECO:0000256" key="1">
    <source>
        <dbReference type="SAM" id="SignalP"/>
    </source>
</evidence>
<sequence length="296" mass="33518">MKKLLFILIYSIFLSANAQVLEGYIIDSTTQEKLPYANITLTQKNKGCTTNTSGYFTMTIDTNSEVNDSLLISFIGYTSKTIALSTALQNTPITIALTPDNQTLEEVVITDKKLHYGTTKVMGIHTKKATFPTSVPFGYEVATFIKNEQQLPGHITGINLKLKYRKESEYTTYPAFFRLAFYEVNASGFPGKYLSTANIIIQPDGSKNVQINLEDYHIPLPKKGVFVAVETINAAEEAPENSMYVTSPNLLFTHTKTPLFYKRYRGKKWTKKKSASVFKKNQYQIPYMKIKVQYQK</sequence>
<organism evidence="2 3">
    <name type="scientific">Neptunitalea lumnitzerae</name>
    <dbReference type="NCBI Taxonomy" id="2965509"/>
    <lineage>
        <taxon>Bacteria</taxon>
        <taxon>Pseudomonadati</taxon>
        <taxon>Bacteroidota</taxon>
        <taxon>Flavobacteriia</taxon>
        <taxon>Flavobacteriales</taxon>
        <taxon>Flavobacteriaceae</taxon>
        <taxon>Neptunitalea</taxon>
    </lineage>
</organism>
<evidence type="ECO:0000313" key="2">
    <source>
        <dbReference type="EMBL" id="GLB47984.1"/>
    </source>
</evidence>
<comment type="caution">
    <text evidence="2">The sequence shown here is derived from an EMBL/GenBank/DDBJ whole genome shotgun (WGS) entry which is preliminary data.</text>
</comment>
<protein>
    <submittedName>
        <fullName evidence="2">Membrane protein</fullName>
    </submittedName>
</protein>
<dbReference type="RefSeq" id="WP_281763645.1">
    <property type="nucleotide sequence ID" value="NZ_BRVO01000001.1"/>
</dbReference>
<dbReference type="SUPFAM" id="SSF49464">
    <property type="entry name" value="Carboxypeptidase regulatory domain-like"/>
    <property type="match status" value="1"/>
</dbReference>
<evidence type="ECO:0000313" key="3">
    <source>
        <dbReference type="Proteomes" id="UP001143543"/>
    </source>
</evidence>
<reference evidence="2" key="1">
    <citation type="submission" date="2022-07" db="EMBL/GenBank/DDBJ databases">
        <title>Taxonomy of Novel Oxalotrophic and Methylotrophic Bacteria.</title>
        <authorList>
            <person name="Sahin N."/>
            <person name="Tani A."/>
        </authorList>
    </citation>
    <scope>NUCLEOTIDE SEQUENCE</scope>
    <source>
        <strain evidence="2">Y10</strain>
    </source>
</reference>
<dbReference type="EMBL" id="BRVO01000001">
    <property type="protein sequence ID" value="GLB47984.1"/>
    <property type="molecule type" value="Genomic_DNA"/>
</dbReference>
<gene>
    <name evidence="2" type="ORF">Y10_03520</name>
</gene>
<dbReference type="Gene3D" id="2.60.40.1120">
    <property type="entry name" value="Carboxypeptidase-like, regulatory domain"/>
    <property type="match status" value="1"/>
</dbReference>
<keyword evidence="3" id="KW-1185">Reference proteome</keyword>
<feature type="chain" id="PRO_5046063380" evidence="1">
    <location>
        <begin position="19"/>
        <end position="296"/>
    </location>
</feature>
<name>A0ABQ5MF14_9FLAO</name>
<dbReference type="Pfam" id="PF13715">
    <property type="entry name" value="CarbopepD_reg_2"/>
    <property type="match status" value="1"/>
</dbReference>
<feature type="signal peptide" evidence="1">
    <location>
        <begin position="1"/>
        <end position="18"/>
    </location>
</feature>
<proteinExistence type="predicted"/>
<dbReference type="InterPro" id="IPR008969">
    <property type="entry name" value="CarboxyPept-like_regulatory"/>
</dbReference>
<keyword evidence="1" id="KW-0732">Signal</keyword>
<accession>A0ABQ5MF14</accession>